<dbReference type="EMBL" id="JANBUL010000024">
    <property type="protein sequence ID" value="KAJ2784568.1"/>
    <property type="molecule type" value="Genomic_DNA"/>
</dbReference>
<dbReference type="OrthoDB" id="5587587at2759"/>
<reference evidence="2" key="1">
    <citation type="submission" date="2022-07" db="EMBL/GenBank/DDBJ databases">
        <title>Phylogenomic reconstructions and comparative analyses of Kickxellomycotina fungi.</title>
        <authorList>
            <person name="Reynolds N.K."/>
            <person name="Stajich J.E."/>
            <person name="Barry K."/>
            <person name="Grigoriev I.V."/>
            <person name="Crous P."/>
            <person name="Smith M.E."/>
        </authorList>
    </citation>
    <scope>NUCLEOTIDE SEQUENCE</scope>
    <source>
        <strain evidence="2">NBRC 105414</strain>
    </source>
</reference>
<evidence type="ECO:0000256" key="1">
    <source>
        <dbReference type="SAM" id="MobiDB-lite"/>
    </source>
</evidence>
<feature type="region of interest" description="Disordered" evidence="1">
    <location>
        <begin position="144"/>
        <end position="181"/>
    </location>
</feature>
<name>A0A9W8LM56_9FUNG</name>
<feature type="region of interest" description="Disordered" evidence="1">
    <location>
        <begin position="197"/>
        <end position="237"/>
    </location>
</feature>
<feature type="region of interest" description="Disordered" evidence="1">
    <location>
        <begin position="1"/>
        <end position="65"/>
    </location>
</feature>
<evidence type="ECO:0000313" key="2">
    <source>
        <dbReference type="EMBL" id="KAJ2784568.1"/>
    </source>
</evidence>
<dbReference type="Pfam" id="PF09428">
    <property type="entry name" value="DUF2011"/>
    <property type="match status" value="1"/>
</dbReference>
<proteinExistence type="predicted"/>
<organism evidence="2 3">
    <name type="scientific">Coemansia javaensis</name>
    <dbReference type="NCBI Taxonomy" id="2761396"/>
    <lineage>
        <taxon>Eukaryota</taxon>
        <taxon>Fungi</taxon>
        <taxon>Fungi incertae sedis</taxon>
        <taxon>Zoopagomycota</taxon>
        <taxon>Kickxellomycotina</taxon>
        <taxon>Kickxellomycetes</taxon>
        <taxon>Kickxellales</taxon>
        <taxon>Kickxellaceae</taxon>
        <taxon>Coemansia</taxon>
    </lineage>
</organism>
<sequence>MEGRKIERKALFGSGDSAPAADAQDVELFESMMKARLGGTQEDVSSPADPSTGDGTGATPSDEAPVFRMFFGAGPVKVATECAEAEGAAPVQPEADLEASDSEEHWSALAAAAVDAPAIRAAALVPLPAMRQPHRVIHVKAGDAEGSAAASTTRARRRSKKAVHRAQGRPEPYVRVPSPYKGGVLRGEMLADVVRREEARAKRQASRASARRGRGGGVRGRGRGRGRGHPGLAKERC</sequence>
<feature type="compositionally biased region" description="Basic and acidic residues" evidence="1">
    <location>
        <begin position="1"/>
        <end position="10"/>
    </location>
</feature>
<feature type="compositionally biased region" description="Basic residues" evidence="1">
    <location>
        <begin position="202"/>
        <end position="228"/>
    </location>
</feature>
<dbReference type="Proteomes" id="UP001140217">
    <property type="component" value="Unassembled WGS sequence"/>
</dbReference>
<dbReference type="AlphaFoldDB" id="A0A9W8LM56"/>
<protein>
    <submittedName>
        <fullName evidence="2">Uncharacterized protein</fullName>
    </submittedName>
</protein>
<accession>A0A9W8LM56</accession>
<evidence type="ECO:0000313" key="3">
    <source>
        <dbReference type="Proteomes" id="UP001140217"/>
    </source>
</evidence>
<feature type="compositionally biased region" description="Basic residues" evidence="1">
    <location>
        <begin position="154"/>
        <end position="167"/>
    </location>
</feature>
<gene>
    <name evidence="2" type="ORF">H4R18_001033</name>
</gene>
<dbReference type="InterPro" id="IPR018555">
    <property type="entry name" value="C630.06c-like"/>
</dbReference>
<comment type="caution">
    <text evidence="2">The sequence shown here is derived from an EMBL/GenBank/DDBJ whole genome shotgun (WGS) entry which is preliminary data.</text>
</comment>
<keyword evidence="3" id="KW-1185">Reference proteome</keyword>